<gene>
    <name evidence="1" type="ORF">JHT90_13705</name>
</gene>
<accession>A0A974RWQ3</accession>
<evidence type="ECO:0000313" key="2">
    <source>
        <dbReference type="Proteomes" id="UP000595278"/>
    </source>
</evidence>
<sequence length="226" mass="24755">MTVTTPTNYIQYQADGIATNFSIPFLLLADNDLEVYLDNNLLTIGYSLKGVGNPISEIIFTIAPRGTLLLQRKITLLRETDYQENGDLLANTLNKDFDRLYLALQGISQDNSKTLRVEDAKGIAALSYAKNRANKLLGFDSEGQPLLINTNSGSALELAKDLADPNNPIKGAGMLGYNENLNYSNRTVGTALKTISQTIPKITISVDKPNNSIGSEGEIWLQLEEE</sequence>
<dbReference type="KEGG" id="eaz:JHT90_13705"/>
<dbReference type="EMBL" id="CP067393">
    <property type="protein sequence ID" value="QQP85415.1"/>
    <property type="molecule type" value="Genomic_DNA"/>
</dbReference>
<name>A0A974RWQ3_9GAMM</name>
<dbReference type="RefSeq" id="WP_201091996.1">
    <property type="nucleotide sequence ID" value="NZ_CP067393.1"/>
</dbReference>
<protein>
    <submittedName>
        <fullName evidence="1">Uncharacterized protein</fullName>
    </submittedName>
</protein>
<keyword evidence="2" id="KW-1185">Reference proteome</keyword>
<dbReference type="Proteomes" id="UP000595278">
    <property type="component" value="Chromosome"/>
</dbReference>
<reference evidence="1 2" key="1">
    <citation type="submission" date="2021-01" db="EMBL/GenBank/DDBJ databases">
        <title>Entomomonas sp. F2A isolated from a house cricket (Acheta domesticus).</title>
        <authorList>
            <person name="Spergser J."/>
            <person name="Busse H.-J."/>
        </authorList>
    </citation>
    <scope>NUCLEOTIDE SEQUENCE [LARGE SCALE GENOMIC DNA]</scope>
    <source>
        <strain evidence="1 2">F2A</strain>
    </source>
</reference>
<dbReference type="AlphaFoldDB" id="A0A974RWQ3"/>
<evidence type="ECO:0000313" key="1">
    <source>
        <dbReference type="EMBL" id="QQP85415.1"/>
    </source>
</evidence>
<proteinExistence type="predicted"/>
<organism evidence="1 2">
    <name type="scientific">Entomomonas asaccharolytica</name>
    <dbReference type="NCBI Taxonomy" id="2785331"/>
    <lineage>
        <taxon>Bacteria</taxon>
        <taxon>Pseudomonadati</taxon>
        <taxon>Pseudomonadota</taxon>
        <taxon>Gammaproteobacteria</taxon>
        <taxon>Pseudomonadales</taxon>
        <taxon>Pseudomonadaceae</taxon>
        <taxon>Entomomonas</taxon>
    </lineage>
</organism>